<name>A0A0G0QX73_9BACT</name>
<sequence length="152" mass="17127">MANLASNRIEVTGPASTVSDLINERIFELGWPILVTGVETSDPEMPEEIARYIVATNPDIRFVVYSMDSAGALVQKRYYETDDMKTWGIGRNTLNLFTIFPNDKIADIRTFMNEISRTPTVPYTDAPVLIICPKILSARIARQMMNIPVEEI</sequence>
<proteinExistence type="predicted"/>
<dbReference type="AlphaFoldDB" id="A0A0G0QX73"/>
<accession>A0A0G0QX73</accession>
<dbReference type="STRING" id="1619100.UT34_C0001G0272"/>
<dbReference type="Proteomes" id="UP000034799">
    <property type="component" value="Unassembled WGS sequence"/>
</dbReference>
<evidence type="ECO:0000313" key="2">
    <source>
        <dbReference type="Proteomes" id="UP000034799"/>
    </source>
</evidence>
<comment type="caution">
    <text evidence="1">The sequence shown here is derived from an EMBL/GenBank/DDBJ whole genome shotgun (WGS) entry which is preliminary data.</text>
</comment>
<reference evidence="1 2" key="1">
    <citation type="journal article" date="2015" name="Nature">
        <title>rRNA introns, odd ribosomes, and small enigmatic genomes across a large radiation of phyla.</title>
        <authorList>
            <person name="Brown C.T."/>
            <person name="Hug L.A."/>
            <person name="Thomas B.C."/>
            <person name="Sharon I."/>
            <person name="Castelle C.J."/>
            <person name="Singh A."/>
            <person name="Wilkins M.J."/>
            <person name="Williams K.H."/>
            <person name="Banfield J.F."/>
        </authorList>
    </citation>
    <scope>NUCLEOTIDE SEQUENCE [LARGE SCALE GENOMIC DNA]</scope>
</reference>
<protein>
    <submittedName>
        <fullName evidence="1">Uncharacterized protein</fullName>
    </submittedName>
</protein>
<gene>
    <name evidence="1" type="ORF">UT34_C0001G0272</name>
</gene>
<organism evidence="1 2">
    <name type="scientific">candidate division WS6 bacterium GW2011_GWF2_39_15</name>
    <dbReference type="NCBI Taxonomy" id="1619100"/>
    <lineage>
        <taxon>Bacteria</taxon>
        <taxon>Candidatus Dojkabacteria</taxon>
    </lineage>
</organism>
<dbReference type="EMBL" id="LBWK01000001">
    <property type="protein sequence ID" value="KKR06232.1"/>
    <property type="molecule type" value="Genomic_DNA"/>
</dbReference>
<evidence type="ECO:0000313" key="1">
    <source>
        <dbReference type="EMBL" id="KKR06232.1"/>
    </source>
</evidence>